<proteinExistence type="predicted"/>
<reference evidence="2 3" key="1">
    <citation type="submission" date="2011-02" db="EMBL/GenBank/DDBJ databases">
        <title>The Genome Sequence of Sphaeroforma arctica JP610.</title>
        <authorList>
            <consortium name="The Broad Institute Genome Sequencing Platform"/>
            <person name="Russ C."/>
            <person name="Cuomo C."/>
            <person name="Young S.K."/>
            <person name="Zeng Q."/>
            <person name="Gargeya S."/>
            <person name="Alvarado L."/>
            <person name="Berlin A."/>
            <person name="Chapman S.B."/>
            <person name="Chen Z."/>
            <person name="Freedman E."/>
            <person name="Gellesch M."/>
            <person name="Goldberg J."/>
            <person name="Griggs A."/>
            <person name="Gujja S."/>
            <person name="Heilman E."/>
            <person name="Heiman D."/>
            <person name="Howarth C."/>
            <person name="Mehta T."/>
            <person name="Neiman D."/>
            <person name="Pearson M."/>
            <person name="Roberts A."/>
            <person name="Saif S."/>
            <person name="Shea T."/>
            <person name="Shenoy N."/>
            <person name="Sisk P."/>
            <person name="Stolte C."/>
            <person name="Sykes S."/>
            <person name="White J."/>
            <person name="Yandava C."/>
            <person name="Burger G."/>
            <person name="Gray M.W."/>
            <person name="Holland P.W.H."/>
            <person name="King N."/>
            <person name="Lang F.B.F."/>
            <person name="Roger A.J."/>
            <person name="Ruiz-Trillo I."/>
            <person name="Haas B."/>
            <person name="Nusbaum C."/>
            <person name="Birren B."/>
        </authorList>
    </citation>
    <scope>NUCLEOTIDE SEQUENCE [LARGE SCALE GENOMIC DNA]</scope>
    <source>
        <strain evidence="2 3">JP610</strain>
    </source>
</reference>
<gene>
    <name evidence="2" type="ORF">SARC_04395</name>
</gene>
<feature type="transmembrane region" description="Helical" evidence="1">
    <location>
        <begin position="210"/>
        <end position="234"/>
    </location>
</feature>
<dbReference type="AlphaFoldDB" id="A0A0L0G4Z5"/>
<dbReference type="GeneID" id="25904899"/>
<sequence>MEIISESDTQAVVLGHVVQNDGTYVAKIFSLSKMKKGENKNCWMVSDIENESMPEVLVPSPIYSPTNVQKIVLMYLRQNPPEGDLDGTENIALAYRFFKRDASSTFEPFAHSVQDHPILNQFERVKPMTIKSVNNMTTIESTIITRSGNEIRLEMGMVQATQRGCEDCWFVQILSIYGDDNAATHSFDSLDGSDKGLILRSLHIIRKHPILQLLAACIVVSCFVMAFLVTLRIAEVVADGVLGEQQRVSTMESPHSHYKVCK</sequence>
<organism evidence="2 3">
    <name type="scientific">Sphaeroforma arctica JP610</name>
    <dbReference type="NCBI Taxonomy" id="667725"/>
    <lineage>
        <taxon>Eukaryota</taxon>
        <taxon>Ichthyosporea</taxon>
        <taxon>Ichthyophonida</taxon>
        <taxon>Sphaeroforma</taxon>
    </lineage>
</organism>
<accession>A0A0L0G4Z5</accession>
<keyword evidence="1" id="KW-0812">Transmembrane</keyword>
<keyword evidence="1" id="KW-1133">Transmembrane helix</keyword>
<keyword evidence="1" id="KW-0472">Membrane</keyword>
<dbReference type="RefSeq" id="XP_014157245.1">
    <property type="nucleotide sequence ID" value="XM_014301770.1"/>
</dbReference>
<protein>
    <submittedName>
        <fullName evidence="2">Uncharacterized protein</fullName>
    </submittedName>
</protein>
<evidence type="ECO:0000256" key="1">
    <source>
        <dbReference type="SAM" id="Phobius"/>
    </source>
</evidence>
<dbReference type="Proteomes" id="UP000054560">
    <property type="component" value="Unassembled WGS sequence"/>
</dbReference>
<keyword evidence="3" id="KW-1185">Reference proteome</keyword>
<name>A0A0L0G4Z5_9EUKA</name>
<evidence type="ECO:0000313" key="2">
    <source>
        <dbReference type="EMBL" id="KNC83343.1"/>
    </source>
</evidence>
<evidence type="ECO:0000313" key="3">
    <source>
        <dbReference type="Proteomes" id="UP000054560"/>
    </source>
</evidence>
<dbReference type="EMBL" id="KQ241841">
    <property type="protein sequence ID" value="KNC83343.1"/>
    <property type="molecule type" value="Genomic_DNA"/>
</dbReference>